<evidence type="ECO:0000313" key="1">
    <source>
        <dbReference type="EMBL" id="MFC7233754.1"/>
    </source>
</evidence>
<dbReference type="AlphaFoldDB" id="A0ABD5ZKR9"/>
<evidence type="ECO:0000313" key="2">
    <source>
        <dbReference type="Proteomes" id="UP001596398"/>
    </source>
</evidence>
<name>A0ABD5ZKR9_9EURY</name>
<keyword evidence="2" id="KW-1185">Reference proteome</keyword>
<gene>
    <name evidence="1" type="ORF">ACFQJ4_00335</name>
</gene>
<dbReference type="RefSeq" id="WP_276234750.1">
    <property type="nucleotide sequence ID" value="NZ_CP119802.1"/>
</dbReference>
<accession>A0ABD5ZKR9</accession>
<proteinExistence type="predicted"/>
<sequence length="140" mass="15539">MTEREVEFDPILDDGVVETVRGAADGPLFALVEFTPTEFRIAYVSSATRALYGVEGDDDEAMYDYFATVHEYVNLDLAEIDLFTESLFPMADDVRYITTALDMGKMVRVYLTDDRGVFVAMPSDAPVESVVTALRDATEA</sequence>
<organism evidence="1 2">
    <name type="scientific">Halosegnis marinus</name>
    <dbReference type="NCBI Taxonomy" id="3034023"/>
    <lineage>
        <taxon>Archaea</taxon>
        <taxon>Methanobacteriati</taxon>
        <taxon>Methanobacteriota</taxon>
        <taxon>Stenosarchaea group</taxon>
        <taxon>Halobacteria</taxon>
        <taxon>Halobacteriales</taxon>
        <taxon>Natronomonadaceae</taxon>
        <taxon>Halosegnis</taxon>
    </lineage>
</organism>
<dbReference type="Proteomes" id="UP001596398">
    <property type="component" value="Unassembled WGS sequence"/>
</dbReference>
<dbReference type="EMBL" id="JBHTAP010000001">
    <property type="protein sequence ID" value="MFC7233754.1"/>
    <property type="molecule type" value="Genomic_DNA"/>
</dbReference>
<reference evidence="1 2" key="1">
    <citation type="journal article" date="2019" name="Int. J. Syst. Evol. Microbiol.">
        <title>The Global Catalogue of Microorganisms (GCM) 10K type strain sequencing project: providing services to taxonomists for standard genome sequencing and annotation.</title>
        <authorList>
            <consortium name="The Broad Institute Genomics Platform"/>
            <consortium name="The Broad Institute Genome Sequencing Center for Infectious Disease"/>
            <person name="Wu L."/>
            <person name="Ma J."/>
        </authorList>
    </citation>
    <scope>NUCLEOTIDE SEQUENCE [LARGE SCALE GENOMIC DNA]</scope>
    <source>
        <strain evidence="1 2">DT85</strain>
    </source>
</reference>
<protein>
    <submittedName>
        <fullName evidence="1">Uncharacterized protein</fullName>
    </submittedName>
</protein>
<dbReference type="GeneID" id="79265412"/>
<comment type="caution">
    <text evidence="1">The sequence shown here is derived from an EMBL/GenBank/DDBJ whole genome shotgun (WGS) entry which is preliminary data.</text>
</comment>